<protein>
    <submittedName>
        <fullName evidence="3">6868_t:CDS:1</fullName>
    </submittedName>
</protein>
<dbReference type="SMART" id="SM00355">
    <property type="entry name" value="ZnF_C2H2"/>
    <property type="match status" value="2"/>
</dbReference>
<organism evidence="3 4">
    <name type="scientific">Dentiscutata erythropus</name>
    <dbReference type="NCBI Taxonomy" id="1348616"/>
    <lineage>
        <taxon>Eukaryota</taxon>
        <taxon>Fungi</taxon>
        <taxon>Fungi incertae sedis</taxon>
        <taxon>Mucoromycota</taxon>
        <taxon>Glomeromycotina</taxon>
        <taxon>Glomeromycetes</taxon>
        <taxon>Diversisporales</taxon>
        <taxon>Gigasporaceae</taxon>
        <taxon>Dentiscutata</taxon>
    </lineage>
</organism>
<dbReference type="AlphaFoldDB" id="A0A9N9DG77"/>
<name>A0A9N9DG77_9GLOM</name>
<keyword evidence="4" id="KW-1185">Reference proteome</keyword>
<keyword evidence="1" id="KW-0862">Zinc</keyword>
<dbReference type="PROSITE" id="PS00028">
    <property type="entry name" value="ZINC_FINGER_C2H2_1"/>
    <property type="match status" value="2"/>
</dbReference>
<dbReference type="Proteomes" id="UP000789405">
    <property type="component" value="Unassembled WGS sequence"/>
</dbReference>
<dbReference type="GO" id="GO:0008270">
    <property type="term" value="F:zinc ion binding"/>
    <property type="evidence" value="ECO:0007669"/>
    <property type="project" value="UniProtKB-KW"/>
</dbReference>
<evidence type="ECO:0000259" key="2">
    <source>
        <dbReference type="PROSITE" id="PS50157"/>
    </source>
</evidence>
<reference evidence="3" key="1">
    <citation type="submission" date="2021-06" db="EMBL/GenBank/DDBJ databases">
        <authorList>
            <person name="Kallberg Y."/>
            <person name="Tangrot J."/>
            <person name="Rosling A."/>
        </authorList>
    </citation>
    <scope>NUCLEOTIDE SEQUENCE</scope>
    <source>
        <strain evidence="3">MA453B</strain>
    </source>
</reference>
<evidence type="ECO:0000313" key="3">
    <source>
        <dbReference type="EMBL" id="CAG8634359.1"/>
    </source>
</evidence>
<evidence type="ECO:0000313" key="4">
    <source>
        <dbReference type="Proteomes" id="UP000789405"/>
    </source>
</evidence>
<dbReference type="OrthoDB" id="2380639at2759"/>
<evidence type="ECO:0000256" key="1">
    <source>
        <dbReference type="PROSITE-ProRule" id="PRU00042"/>
    </source>
</evidence>
<accession>A0A9N9DG77</accession>
<dbReference type="InterPro" id="IPR013087">
    <property type="entry name" value="Znf_C2H2_type"/>
</dbReference>
<keyword evidence="1" id="KW-0479">Metal-binding</keyword>
<sequence>MLIHHPEHIKNLDQFHQPSQQSSCNLSSCNLCVKFLQYIIEQHITQNNDEKNHFHCQKCDKEFGAAFDLHQHQRDKHKLAVCKACGKEVKDLKKVLCEEHNTNKKKNVESPESIPKKLAYFCDICNRVFLKLEDIRKHDQSKHGISKKSKKRR</sequence>
<keyword evidence="1" id="KW-0863">Zinc-finger</keyword>
<dbReference type="EMBL" id="CAJVPY010005054">
    <property type="protein sequence ID" value="CAG8634359.1"/>
    <property type="molecule type" value="Genomic_DNA"/>
</dbReference>
<feature type="domain" description="C2H2-type" evidence="2">
    <location>
        <begin position="120"/>
        <end position="148"/>
    </location>
</feature>
<feature type="domain" description="C2H2-type" evidence="2">
    <location>
        <begin position="54"/>
        <end position="77"/>
    </location>
</feature>
<proteinExistence type="predicted"/>
<dbReference type="PROSITE" id="PS50157">
    <property type="entry name" value="ZINC_FINGER_C2H2_2"/>
    <property type="match status" value="2"/>
</dbReference>
<gene>
    <name evidence="3" type="ORF">DERYTH_LOCUS9315</name>
</gene>
<comment type="caution">
    <text evidence="3">The sequence shown here is derived from an EMBL/GenBank/DDBJ whole genome shotgun (WGS) entry which is preliminary data.</text>
</comment>